<keyword evidence="5 6" id="KW-0408">Iron</keyword>
<keyword evidence="6 7" id="KW-0349">Heme</keyword>
<organism evidence="8 9">
    <name type="scientific">Exidia glandulosa HHB12029</name>
    <dbReference type="NCBI Taxonomy" id="1314781"/>
    <lineage>
        <taxon>Eukaryota</taxon>
        <taxon>Fungi</taxon>
        <taxon>Dikarya</taxon>
        <taxon>Basidiomycota</taxon>
        <taxon>Agaricomycotina</taxon>
        <taxon>Agaricomycetes</taxon>
        <taxon>Auriculariales</taxon>
        <taxon>Exidiaceae</taxon>
        <taxon>Exidia</taxon>
    </lineage>
</organism>
<evidence type="ECO:0000256" key="1">
    <source>
        <dbReference type="ARBA" id="ARBA00001971"/>
    </source>
</evidence>
<evidence type="ECO:0000313" key="8">
    <source>
        <dbReference type="EMBL" id="KZV93508.1"/>
    </source>
</evidence>
<dbReference type="PANTHER" id="PTHR46206">
    <property type="entry name" value="CYTOCHROME P450"/>
    <property type="match status" value="1"/>
</dbReference>
<dbReference type="PROSITE" id="PS00086">
    <property type="entry name" value="CYTOCHROME_P450"/>
    <property type="match status" value="1"/>
</dbReference>
<accession>A0A165IJZ1</accession>
<reference evidence="8 9" key="1">
    <citation type="journal article" date="2016" name="Mol. Biol. Evol.">
        <title>Comparative Genomics of Early-Diverging Mushroom-Forming Fungi Provides Insights into the Origins of Lignocellulose Decay Capabilities.</title>
        <authorList>
            <person name="Nagy L.G."/>
            <person name="Riley R."/>
            <person name="Tritt A."/>
            <person name="Adam C."/>
            <person name="Daum C."/>
            <person name="Floudas D."/>
            <person name="Sun H."/>
            <person name="Yadav J.S."/>
            <person name="Pangilinan J."/>
            <person name="Larsson K.H."/>
            <person name="Matsuura K."/>
            <person name="Barry K."/>
            <person name="Labutti K."/>
            <person name="Kuo R."/>
            <person name="Ohm R.A."/>
            <person name="Bhattacharya S.S."/>
            <person name="Shirouzu T."/>
            <person name="Yoshinaga Y."/>
            <person name="Martin F.M."/>
            <person name="Grigoriev I.V."/>
            <person name="Hibbett D.S."/>
        </authorList>
    </citation>
    <scope>NUCLEOTIDE SEQUENCE [LARGE SCALE GENOMIC DNA]</scope>
    <source>
        <strain evidence="8 9">HHB12029</strain>
    </source>
</reference>
<evidence type="ECO:0000256" key="3">
    <source>
        <dbReference type="ARBA" id="ARBA00022723"/>
    </source>
</evidence>
<dbReference type="InterPro" id="IPR001128">
    <property type="entry name" value="Cyt_P450"/>
</dbReference>
<dbReference type="PRINTS" id="PR00465">
    <property type="entry name" value="EP450IV"/>
</dbReference>
<dbReference type="AlphaFoldDB" id="A0A165IJZ1"/>
<protein>
    <submittedName>
        <fullName evidence="8">Cytochrome P450</fullName>
    </submittedName>
</protein>
<dbReference type="GO" id="GO:0004497">
    <property type="term" value="F:monooxygenase activity"/>
    <property type="evidence" value="ECO:0007669"/>
    <property type="project" value="UniProtKB-KW"/>
</dbReference>
<comment type="cofactor">
    <cofactor evidence="1 6">
        <name>heme</name>
        <dbReference type="ChEBI" id="CHEBI:30413"/>
    </cofactor>
</comment>
<dbReference type="Gene3D" id="1.10.630.10">
    <property type="entry name" value="Cytochrome P450"/>
    <property type="match status" value="1"/>
</dbReference>
<dbReference type="InterPro" id="IPR002403">
    <property type="entry name" value="Cyt_P450_E_grp-IV"/>
</dbReference>
<keyword evidence="3 6" id="KW-0479">Metal-binding</keyword>
<feature type="binding site" description="axial binding residue" evidence="6">
    <location>
        <position position="129"/>
    </location>
    <ligand>
        <name>heme</name>
        <dbReference type="ChEBI" id="CHEBI:30413"/>
    </ligand>
    <ligandPart>
        <name>Fe</name>
        <dbReference type="ChEBI" id="CHEBI:18248"/>
    </ligandPart>
</feature>
<evidence type="ECO:0000256" key="7">
    <source>
        <dbReference type="RuleBase" id="RU000461"/>
    </source>
</evidence>
<keyword evidence="4 7" id="KW-0560">Oxidoreductase</keyword>
<sequence>KYLEPIREEVRDALARFGWSKLATENMRRIDSFLRETQRFRGLGGISMLRKVLKDFTFSDGTTVKKGQMLAVGLRAMHYDSTIYPQADEFEGFRFVGSADTTGDELALPNRLVSTSLEFLPFGIGRHACPGRFWAANEMKAMLAYMVLNYDMRMEDDGKVPDEQWYGSEIVPDLGAHMLLKKREDTKF</sequence>
<dbReference type="SUPFAM" id="SSF48264">
    <property type="entry name" value="Cytochrome P450"/>
    <property type="match status" value="1"/>
</dbReference>
<dbReference type="InterPro" id="IPR017972">
    <property type="entry name" value="Cyt_P450_CS"/>
</dbReference>
<dbReference type="GO" id="GO:0020037">
    <property type="term" value="F:heme binding"/>
    <property type="evidence" value="ECO:0007669"/>
    <property type="project" value="InterPro"/>
</dbReference>
<dbReference type="OrthoDB" id="1844152at2759"/>
<evidence type="ECO:0000256" key="2">
    <source>
        <dbReference type="ARBA" id="ARBA00010617"/>
    </source>
</evidence>
<keyword evidence="9" id="KW-1185">Reference proteome</keyword>
<dbReference type="STRING" id="1314781.A0A165IJZ1"/>
<proteinExistence type="inferred from homology"/>
<gene>
    <name evidence="8" type="ORF">EXIGLDRAFT_612900</name>
</gene>
<evidence type="ECO:0000256" key="6">
    <source>
        <dbReference type="PIRSR" id="PIRSR602403-1"/>
    </source>
</evidence>
<name>A0A165IJZ1_EXIGL</name>
<dbReference type="GO" id="GO:0016705">
    <property type="term" value="F:oxidoreductase activity, acting on paired donors, with incorporation or reduction of molecular oxygen"/>
    <property type="evidence" value="ECO:0007669"/>
    <property type="project" value="InterPro"/>
</dbReference>
<dbReference type="Pfam" id="PF00067">
    <property type="entry name" value="p450"/>
    <property type="match status" value="1"/>
</dbReference>
<dbReference type="CDD" id="cd11041">
    <property type="entry name" value="CYP503A1-like"/>
    <property type="match status" value="1"/>
</dbReference>
<evidence type="ECO:0000256" key="5">
    <source>
        <dbReference type="ARBA" id="ARBA00023004"/>
    </source>
</evidence>
<feature type="non-terminal residue" evidence="8">
    <location>
        <position position="1"/>
    </location>
</feature>
<dbReference type="EMBL" id="KV425989">
    <property type="protein sequence ID" value="KZV93508.1"/>
    <property type="molecule type" value="Genomic_DNA"/>
</dbReference>
<dbReference type="GO" id="GO:0005506">
    <property type="term" value="F:iron ion binding"/>
    <property type="evidence" value="ECO:0007669"/>
    <property type="project" value="InterPro"/>
</dbReference>
<comment type="similarity">
    <text evidence="2 7">Belongs to the cytochrome P450 family.</text>
</comment>
<keyword evidence="7" id="KW-0503">Monooxygenase</keyword>
<dbReference type="Proteomes" id="UP000077266">
    <property type="component" value="Unassembled WGS sequence"/>
</dbReference>
<dbReference type="InParanoid" id="A0A165IJZ1"/>
<dbReference type="InterPro" id="IPR036396">
    <property type="entry name" value="Cyt_P450_sf"/>
</dbReference>
<evidence type="ECO:0000313" key="9">
    <source>
        <dbReference type="Proteomes" id="UP000077266"/>
    </source>
</evidence>
<evidence type="ECO:0000256" key="4">
    <source>
        <dbReference type="ARBA" id="ARBA00023002"/>
    </source>
</evidence>